<dbReference type="EMBL" id="CAJOBO010000672">
    <property type="protein sequence ID" value="CAF4269761.1"/>
    <property type="molecule type" value="Genomic_DNA"/>
</dbReference>
<name>A0A817STQ5_9BILA</name>
<evidence type="ECO:0000313" key="2">
    <source>
        <dbReference type="EMBL" id="CAF4269761.1"/>
    </source>
</evidence>
<dbReference type="EMBL" id="CAJNYD010000919">
    <property type="protein sequence ID" value="CAF3306679.1"/>
    <property type="molecule type" value="Genomic_DNA"/>
</dbReference>
<proteinExistence type="predicted"/>
<protein>
    <submittedName>
        <fullName evidence="1">Uncharacterized protein</fullName>
    </submittedName>
</protein>
<gene>
    <name evidence="2" type="ORF">HFQ381_LOCUS11595</name>
    <name evidence="1" type="ORF">LUA448_LOCUS8596</name>
</gene>
<sequence>MNFLTNHLENRVSFGLNGDDYIGEEGFGRKLERFTHIDFNRDNIIDRLPDVYSGYPSMYGTENDDYPSMGYGGYPGLSFHGLRLLRLYSRQFWILLIRLQ</sequence>
<evidence type="ECO:0000313" key="3">
    <source>
        <dbReference type="Proteomes" id="UP000663833"/>
    </source>
</evidence>
<organism evidence="1 3">
    <name type="scientific">Rotaria socialis</name>
    <dbReference type="NCBI Taxonomy" id="392032"/>
    <lineage>
        <taxon>Eukaryota</taxon>
        <taxon>Metazoa</taxon>
        <taxon>Spiralia</taxon>
        <taxon>Gnathifera</taxon>
        <taxon>Rotifera</taxon>
        <taxon>Eurotatoria</taxon>
        <taxon>Bdelloidea</taxon>
        <taxon>Philodinida</taxon>
        <taxon>Philodinidae</taxon>
        <taxon>Rotaria</taxon>
    </lineage>
</organism>
<reference evidence="1" key="1">
    <citation type="submission" date="2021-02" db="EMBL/GenBank/DDBJ databases">
        <authorList>
            <person name="Nowell W R."/>
        </authorList>
    </citation>
    <scope>NUCLEOTIDE SEQUENCE</scope>
</reference>
<dbReference type="AlphaFoldDB" id="A0A817STQ5"/>
<evidence type="ECO:0000313" key="1">
    <source>
        <dbReference type="EMBL" id="CAF3306679.1"/>
    </source>
</evidence>
<dbReference type="Proteomes" id="UP000663851">
    <property type="component" value="Unassembled WGS sequence"/>
</dbReference>
<comment type="caution">
    <text evidence="1">The sequence shown here is derived from an EMBL/GenBank/DDBJ whole genome shotgun (WGS) entry which is preliminary data.</text>
</comment>
<accession>A0A817STQ5</accession>
<dbReference type="Proteomes" id="UP000663833">
    <property type="component" value="Unassembled WGS sequence"/>
</dbReference>